<evidence type="ECO:0000313" key="3">
    <source>
        <dbReference type="EMBL" id="KXU07740.1"/>
    </source>
</evidence>
<proteinExistence type="predicted"/>
<dbReference type="Proteomes" id="UP000071369">
    <property type="component" value="Unassembled WGS sequence"/>
</dbReference>
<dbReference type="InterPro" id="IPR005240">
    <property type="entry name" value="DUF389"/>
</dbReference>
<dbReference type="EMBL" id="LQZC01000009">
    <property type="protein sequence ID" value="KXU07740.1"/>
    <property type="molecule type" value="Genomic_DNA"/>
</dbReference>
<evidence type="ECO:0000256" key="1">
    <source>
        <dbReference type="SAM" id="MobiDB-lite"/>
    </source>
</evidence>
<dbReference type="RefSeq" id="WP_061852813.1">
    <property type="nucleotide sequence ID" value="NZ_KQ970789.1"/>
</dbReference>
<feature type="transmembrane region" description="Helical" evidence="2">
    <location>
        <begin position="82"/>
        <end position="104"/>
    </location>
</feature>
<sequence length="353" mass="39019">MTGNYSTREYREKLYDDLHVRLRDTVILMCAIFIASIGLNMNSTAVIIGAMLISPLMTPIVGLGFGLAIFDTHLIKQSLEVLFTQVLVSLLVSTLYFWISPLSYASSELIARTSPTIWDVLIAIAGGIAGVIGSRKKEANNIVPGVAIATALMPPICTAGYGLANGNARFLFGALYLFLINCVFIMLANIVGTRILMRKSPLSSFKELNVKMKIGLTSLIVLLVLPASYSAVTLSIDQARKEGIKQFIAKEFANHTVINQVYKSRNNELVLTVVGDPISDEELEMLHQKQASYGIQSVQLKVNQVHNSTKLDSEMTKEFYETINKYIDQKLSEKDSQKDLVKENEADKEADKD</sequence>
<evidence type="ECO:0000256" key="2">
    <source>
        <dbReference type="SAM" id="Phobius"/>
    </source>
</evidence>
<dbReference type="PANTHER" id="PTHR20992:SF9">
    <property type="entry name" value="AT15442P-RELATED"/>
    <property type="match status" value="1"/>
</dbReference>
<feature type="transmembrane region" description="Helical" evidence="2">
    <location>
        <begin position="116"/>
        <end position="133"/>
    </location>
</feature>
<name>A0A139QYU8_STROR</name>
<gene>
    <name evidence="3" type="ORF">SORDD25_00920</name>
</gene>
<dbReference type="PATRIC" id="fig|1303.86.peg.946"/>
<comment type="caution">
    <text evidence="3">The sequence shown here is derived from an EMBL/GenBank/DDBJ whole genome shotgun (WGS) entry which is preliminary data.</text>
</comment>
<feature type="transmembrane region" description="Helical" evidence="2">
    <location>
        <begin position="145"/>
        <end position="164"/>
    </location>
</feature>
<accession>A0A139QYU8</accession>
<feature type="transmembrane region" description="Helical" evidence="2">
    <location>
        <begin position="170"/>
        <end position="191"/>
    </location>
</feature>
<feature type="region of interest" description="Disordered" evidence="1">
    <location>
        <begin position="334"/>
        <end position="353"/>
    </location>
</feature>
<feature type="transmembrane region" description="Helical" evidence="2">
    <location>
        <begin position="212"/>
        <end position="232"/>
    </location>
</feature>
<dbReference type="AlphaFoldDB" id="A0A139QYU8"/>
<reference evidence="3 4" key="1">
    <citation type="submission" date="2016-01" db="EMBL/GenBank/DDBJ databases">
        <title>Highly variable Streptococcus oralis are common among viridans streptococci isolated from primates.</title>
        <authorList>
            <person name="Denapaite D."/>
            <person name="Rieger M."/>
            <person name="Koendgen S."/>
            <person name="Brueckner R."/>
            <person name="Ochigava I."/>
            <person name="Kappeler P."/>
            <person name="Maetz-Rensing K."/>
            <person name="Leendertz F."/>
            <person name="Hakenbeck R."/>
        </authorList>
    </citation>
    <scope>NUCLEOTIDE SEQUENCE [LARGE SCALE GENOMIC DNA]</scope>
    <source>
        <strain evidence="3 4">DD25</strain>
    </source>
</reference>
<keyword evidence="2" id="KW-0812">Transmembrane</keyword>
<feature type="transmembrane region" description="Helical" evidence="2">
    <location>
        <begin position="45"/>
        <end position="70"/>
    </location>
</feature>
<keyword evidence="2" id="KW-1133">Transmembrane helix</keyword>
<organism evidence="3 4">
    <name type="scientific">Streptococcus oralis</name>
    <dbReference type="NCBI Taxonomy" id="1303"/>
    <lineage>
        <taxon>Bacteria</taxon>
        <taxon>Bacillati</taxon>
        <taxon>Bacillota</taxon>
        <taxon>Bacilli</taxon>
        <taxon>Lactobacillales</taxon>
        <taxon>Streptococcaceae</taxon>
        <taxon>Streptococcus</taxon>
    </lineage>
</organism>
<protein>
    <submittedName>
        <fullName evidence="3">Integral membrane protein</fullName>
    </submittedName>
</protein>
<evidence type="ECO:0000313" key="4">
    <source>
        <dbReference type="Proteomes" id="UP000071369"/>
    </source>
</evidence>
<feature type="transmembrane region" description="Helical" evidence="2">
    <location>
        <begin position="20"/>
        <end position="39"/>
    </location>
</feature>
<dbReference type="Pfam" id="PF04087">
    <property type="entry name" value="DUF389"/>
    <property type="match status" value="1"/>
</dbReference>
<keyword evidence="2" id="KW-0472">Membrane</keyword>
<dbReference type="PANTHER" id="PTHR20992">
    <property type="entry name" value="AT15442P-RELATED"/>
    <property type="match status" value="1"/>
</dbReference>